<keyword evidence="3" id="KW-1185">Reference proteome</keyword>
<evidence type="ECO:0000313" key="2">
    <source>
        <dbReference type="EMBL" id="KAG8378423.1"/>
    </source>
</evidence>
<sequence>MDGYSRIKKPNTTRSKSLDLADLSAADFNSSNSKFKFHEAEPKLTTTKNTVMHNSIPEHEDENGEVFGIILSQKCSNPSAPPQKVMAEQKSSSFMSKSLHLKRSTSVSESYSRMHHQSNFTADDDNDDDQEFTSEKKYVKKKGKFLKACNRLFGF</sequence>
<proteinExistence type="predicted"/>
<evidence type="ECO:0000256" key="1">
    <source>
        <dbReference type="SAM" id="MobiDB-lite"/>
    </source>
</evidence>
<dbReference type="PANTHER" id="PTHR38386:SF6">
    <property type="entry name" value="OS05G0426900 PROTEIN"/>
    <property type="match status" value="1"/>
</dbReference>
<name>A0AAV6X7C4_9LAMI</name>
<evidence type="ECO:0000313" key="3">
    <source>
        <dbReference type="Proteomes" id="UP000826271"/>
    </source>
</evidence>
<organism evidence="2 3">
    <name type="scientific">Buddleja alternifolia</name>
    <dbReference type="NCBI Taxonomy" id="168488"/>
    <lineage>
        <taxon>Eukaryota</taxon>
        <taxon>Viridiplantae</taxon>
        <taxon>Streptophyta</taxon>
        <taxon>Embryophyta</taxon>
        <taxon>Tracheophyta</taxon>
        <taxon>Spermatophyta</taxon>
        <taxon>Magnoliopsida</taxon>
        <taxon>eudicotyledons</taxon>
        <taxon>Gunneridae</taxon>
        <taxon>Pentapetalae</taxon>
        <taxon>asterids</taxon>
        <taxon>lamiids</taxon>
        <taxon>Lamiales</taxon>
        <taxon>Scrophulariaceae</taxon>
        <taxon>Buddlejeae</taxon>
        <taxon>Buddleja</taxon>
    </lineage>
</organism>
<dbReference type="Proteomes" id="UP000826271">
    <property type="component" value="Unassembled WGS sequence"/>
</dbReference>
<feature type="compositionally biased region" description="Acidic residues" evidence="1">
    <location>
        <begin position="122"/>
        <end position="132"/>
    </location>
</feature>
<gene>
    <name evidence="2" type="ORF">BUALT_Bualt08G0135800</name>
</gene>
<reference evidence="2" key="1">
    <citation type="submission" date="2019-10" db="EMBL/GenBank/DDBJ databases">
        <authorList>
            <person name="Zhang R."/>
            <person name="Pan Y."/>
            <person name="Wang J."/>
            <person name="Ma R."/>
            <person name="Yu S."/>
        </authorList>
    </citation>
    <scope>NUCLEOTIDE SEQUENCE</scope>
    <source>
        <strain evidence="2">LA-IB0</strain>
        <tissue evidence="2">Leaf</tissue>
    </source>
</reference>
<feature type="compositionally biased region" description="Polar residues" evidence="1">
    <location>
        <begin position="105"/>
        <end position="121"/>
    </location>
</feature>
<accession>A0AAV6X7C4</accession>
<protein>
    <submittedName>
        <fullName evidence="2">Uncharacterized protein</fullName>
    </submittedName>
</protein>
<dbReference type="AlphaFoldDB" id="A0AAV6X7C4"/>
<dbReference type="PANTHER" id="PTHR38386">
    <property type="entry name" value="OS05G0426900 PROTEIN"/>
    <property type="match status" value="1"/>
</dbReference>
<comment type="caution">
    <text evidence="2">The sequence shown here is derived from an EMBL/GenBank/DDBJ whole genome shotgun (WGS) entry which is preliminary data.</text>
</comment>
<dbReference type="EMBL" id="WHWC01000008">
    <property type="protein sequence ID" value="KAG8378423.1"/>
    <property type="molecule type" value="Genomic_DNA"/>
</dbReference>
<feature type="region of interest" description="Disordered" evidence="1">
    <location>
        <begin position="105"/>
        <end position="132"/>
    </location>
</feature>